<evidence type="ECO:0000259" key="1">
    <source>
        <dbReference type="Pfam" id="PF03781"/>
    </source>
</evidence>
<accession>A0A975T427</accession>
<dbReference type="PANTHER" id="PTHR23150:SF19">
    <property type="entry name" value="FORMYLGLYCINE-GENERATING ENZYME"/>
    <property type="match status" value="1"/>
</dbReference>
<dbReference type="Proteomes" id="UP000683511">
    <property type="component" value="Chromosome"/>
</dbReference>
<feature type="domain" description="Sulfatase-modifying factor enzyme-like" evidence="1">
    <location>
        <begin position="431"/>
        <end position="672"/>
    </location>
</feature>
<name>A0A975T427_9NOST</name>
<dbReference type="InterPro" id="IPR042095">
    <property type="entry name" value="SUMF_sf"/>
</dbReference>
<dbReference type="InterPro" id="IPR005532">
    <property type="entry name" value="SUMF_dom"/>
</dbReference>
<dbReference type="PANTHER" id="PTHR23150">
    <property type="entry name" value="SULFATASE MODIFYING FACTOR 1, 2"/>
    <property type="match status" value="1"/>
</dbReference>
<dbReference type="KEGG" id="rsin:B6N60_00392"/>
<protein>
    <recommendedName>
        <fullName evidence="1">Sulfatase-modifying factor enzyme-like domain-containing protein</fullName>
    </recommendedName>
</protein>
<dbReference type="InterPro" id="IPR051043">
    <property type="entry name" value="Sulfatase_Mod_Factor_Kinase"/>
</dbReference>
<sequence>MSPKNRDDLATRRIRVFERRYGTNALYLAYHAAFPLTLTSDLLYCLRENFVRDVPWYAVADVLLSGLCQTAGYDLYEMEGKTRDALLRQLCDEFGEQRLKELANFMSEYIASRLQANNDNRVLVLGERPDWTALAYLSPDGQEAINAIKQELQRLTSSADGKERIKWAALVESYADLLSEKGFQPLLLEWAQQTLDNQPIQDEATKIATQMGITLQPVKFQVAIITQEDEPTEELQPFDFVTVTVDARGQVVNREKQRGFYFVELLGDDNQVDFEESEKLKEKLILLEEKDRLIKVTQELSQNLTYQQTTIDEKKTYFNLIKINERISEIDETLKRLSPQQTQQIKQQQRAKLQRQLFYLSKEKKTLEHNFVSNFIYENSHVERFRIQEDISLEISKVDEEISQIEKALEELPLTLPVPLQQTQQRIIGLEMVAIPGGEFVMGSPSKELERRSSESPQHTVTVQPFFMGKYPVTQAQWQFVAQLPQVNRDLNPDPSNFKGENRPVEQVSWDDAVEFCHRLSQYTGRPYRLPSEAEWEYACRAGTKTPFHFGETITTDLANYRGTDDEKNQWSGSYGQGPKGIYRQETTEVGILKVANNFGLYDMHGNVWEWCQDHWHENYKSAPTDGSVWLDDNNRILRGGSWYTNPRNCRSAYRSNKDLGSTAYCFGFRVACSPA</sequence>
<dbReference type="EMBL" id="CP021056">
    <property type="protein sequence ID" value="QXE21715.1"/>
    <property type="molecule type" value="Genomic_DNA"/>
</dbReference>
<dbReference type="SUPFAM" id="SSF56436">
    <property type="entry name" value="C-type lectin-like"/>
    <property type="match status" value="1"/>
</dbReference>
<dbReference type="GO" id="GO:0120147">
    <property type="term" value="F:formylglycine-generating oxidase activity"/>
    <property type="evidence" value="ECO:0007669"/>
    <property type="project" value="TreeGrafter"/>
</dbReference>
<dbReference type="Gene3D" id="3.90.1580.10">
    <property type="entry name" value="paralog of FGE (formylglycine-generating enzyme)"/>
    <property type="match status" value="1"/>
</dbReference>
<gene>
    <name evidence="2" type="ORF">B6N60_00392</name>
</gene>
<dbReference type="Pfam" id="PF03781">
    <property type="entry name" value="FGE-sulfatase"/>
    <property type="match status" value="1"/>
</dbReference>
<dbReference type="AlphaFoldDB" id="A0A975T427"/>
<dbReference type="RefSeq" id="WP_242034077.1">
    <property type="nucleotide sequence ID" value="NZ_CP021056.1"/>
</dbReference>
<proteinExistence type="predicted"/>
<reference evidence="2" key="1">
    <citation type="submission" date="2017-04" db="EMBL/GenBank/DDBJ databases">
        <title>Genome deletions in a multicellular cyanobacterial endosymbiont for morphological adaptation in marine diatoms.</title>
        <authorList>
            <person name="Wang Y."/>
            <person name="Gao H."/>
            <person name="Li R."/>
            <person name="Xu X."/>
        </authorList>
    </citation>
    <scope>NUCLEOTIDE SEQUENCE</scope>
    <source>
        <strain evidence="2">FACHB 800</strain>
    </source>
</reference>
<keyword evidence="3" id="KW-1185">Reference proteome</keyword>
<organism evidence="2 3">
    <name type="scientific">Richelia sinica FACHB-800</name>
    <dbReference type="NCBI Taxonomy" id="1357546"/>
    <lineage>
        <taxon>Bacteria</taxon>
        <taxon>Bacillati</taxon>
        <taxon>Cyanobacteriota</taxon>
        <taxon>Cyanophyceae</taxon>
        <taxon>Nostocales</taxon>
        <taxon>Nostocaceae</taxon>
        <taxon>Richelia</taxon>
    </lineage>
</organism>
<dbReference type="InterPro" id="IPR016187">
    <property type="entry name" value="CTDL_fold"/>
</dbReference>
<evidence type="ECO:0000313" key="2">
    <source>
        <dbReference type="EMBL" id="QXE21715.1"/>
    </source>
</evidence>
<evidence type="ECO:0000313" key="3">
    <source>
        <dbReference type="Proteomes" id="UP000683511"/>
    </source>
</evidence>